<name>A0A7W5ZP92_9BACT</name>
<sequence>MNLSIQMDSSKHPLLNESCSEGLTLRIGQTLRTLLIQKAEVTKKALNDVVREALAESVQPTYKPYQPSLKTVVPGPSRQKKALDAFNNPDVIHAIQSLAAGIEAGNIETDARSILEYFISCFPTQ</sequence>
<protein>
    <submittedName>
        <fullName evidence="1">Uncharacterized protein</fullName>
    </submittedName>
</protein>
<evidence type="ECO:0000313" key="1">
    <source>
        <dbReference type="EMBL" id="MBB3841098.1"/>
    </source>
</evidence>
<proteinExistence type="predicted"/>
<evidence type="ECO:0000313" key="2">
    <source>
        <dbReference type="Proteomes" id="UP000541352"/>
    </source>
</evidence>
<comment type="caution">
    <text evidence="1">The sequence shown here is derived from an EMBL/GenBank/DDBJ whole genome shotgun (WGS) entry which is preliminary data.</text>
</comment>
<organism evidence="1 2">
    <name type="scientific">Runella defluvii</name>
    <dbReference type="NCBI Taxonomy" id="370973"/>
    <lineage>
        <taxon>Bacteria</taxon>
        <taxon>Pseudomonadati</taxon>
        <taxon>Bacteroidota</taxon>
        <taxon>Cytophagia</taxon>
        <taxon>Cytophagales</taxon>
        <taxon>Spirosomataceae</taxon>
        <taxon>Runella</taxon>
    </lineage>
</organism>
<keyword evidence="2" id="KW-1185">Reference proteome</keyword>
<reference evidence="1 2" key="1">
    <citation type="submission" date="2020-08" db="EMBL/GenBank/DDBJ databases">
        <title>Genomic Encyclopedia of Type Strains, Phase IV (KMG-IV): sequencing the most valuable type-strain genomes for metagenomic binning, comparative biology and taxonomic classification.</title>
        <authorList>
            <person name="Goeker M."/>
        </authorList>
    </citation>
    <scope>NUCLEOTIDE SEQUENCE [LARGE SCALE GENOMIC DNA]</scope>
    <source>
        <strain evidence="1 2">DSM 17976</strain>
    </source>
</reference>
<gene>
    <name evidence="1" type="ORF">FHS57_005119</name>
</gene>
<dbReference type="Proteomes" id="UP000541352">
    <property type="component" value="Unassembled WGS sequence"/>
</dbReference>
<dbReference type="EMBL" id="JACIBY010000014">
    <property type="protein sequence ID" value="MBB3841098.1"/>
    <property type="molecule type" value="Genomic_DNA"/>
</dbReference>
<accession>A0A7W5ZP92</accession>
<dbReference type="AlphaFoldDB" id="A0A7W5ZP92"/>